<organism evidence="1 2">
    <name type="scientific">Caerostris extrusa</name>
    <name type="common">Bark spider</name>
    <name type="synonym">Caerostris bankana</name>
    <dbReference type="NCBI Taxonomy" id="172846"/>
    <lineage>
        <taxon>Eukaryota</taxon>
        <taxon>Metazoa</taxon>
        <taxon>Ecdysozoa</taxon>
        <taxon>Arthropoda</taxon>
        <taxon>Chelicerata</taxon>
        <taxon>Arachnida</taxon>
        <taxon>Araneae</taxon>
        <taxon>Araneomorphae</taxon>
        <taxon>Entelegynae</taxon>
        <taxon>Araneoidea</taxon>
        <taxon>Araneidae</taxon>
        <taxon>Caerostris</taxon>
    </lineage>
</organism>
<reference evidence="1 2" key="1">
    <citation type="submission" date="2021-06" db="EMBL/GenBank/DDBJ databases">
        <title>Caerostris extrusa draft genome.</title>
        <authorList>
            <person name="Kono N."/>
            <person name="Arakawa K."/>
        </authorList>
    </citation>
    <scope>NUCLEOTIDE SEQUENCE [LARGE SCALE GENOMIC DNA]</scope>
</reference>
<keyword evidence="2" id="KW-1185">Reference proteome</keyword>
<evidence type="ECO:0000313" key="1">
    <source>
        <dbReference type="EMBL" id="GIX81777.1"/>
    </source>
</evidence>
<dbReference type="Proteomes" id="UP001054945">
    <property type="component" value="Unassembled WGS sequence"/>
</dbReference>
<proteinExistence type="predicted"/>
<gene>
    <name evidence="1" type="ORF">CEXT_225261</name>
</gene>
<comment type="caution">
    <text evidence="1">The sequence shown here is derived from an EMBL/GenBank/DDBJ whole genome shotgun (WGS) entry which is preliminary data.</text>
</comment>
<sequence length="86" mass="9754">MCRNVHKIPFPVMAAEKENNLIKFYKKTLDGMAFSGVDVFDTFYDLLGNVASQSINDDDLSSLFITEIEMLSTSASHLHEITLRMH</sequence>
<protein>
    <submittedName>
        <fullName evidence="1">Uncharacterized protein</fullName>
    </submittedName>
</protein>
<dbReference type="AlphaFoldDB" id="A0AAV4NEF4"/>
<name>A0AAV4NEF4_CAEEX</name>
<evidence type="ECO:0000313" key="2">
    <source>
        <dbReference type="Proteomes" id="UP001054945"/>
    </source>
</evidence>
<dbReference type="EMBL" id="BPLR01020714">
    <property type="protein sequence ID" value="GIX81777.1"/>
    <property type="molecule type" value="Genomic_DNA"/>
</dbReference>
<accession>A0AAV4NEF4</accession>